<dbReference type="EMBL" id="CM009749">
    <property type="protein sequence ID" value="PUZ76082.1"/>
    <property type="molecule type" value="Genomic_DNA"/>
</dbReference>
<evidence type="ECO:0000313" key="3">
    <source>
        <dbReference type="Proteomes" id="UP000244336"/>
    </source>
</evidence>
<sequence length="106" mass="11069">MPEARSPTRTSLMACDRDAALLILKSESWAPNLPASTPANHPLPVLAIKLPEKDLAPPFHGAQAQSSPSLPTVFPAGTSSSSLSLSLCLLGASCMLSASLWQAMKD</sequence>
<accession>A0A2T7F7M4</accession>
<dbReference type="Gramene" id="PUZ76082">
    <property type="protein sequence ID" value="PUZ76082"/>
    <property type="gene ID" value="GQ55_1G262200"/>
</dbReference>
<organism evidence="2 3">
    <name type="scientific">Panicum hallii var. hallii</name>
    <dbReference type="NCBI Taxonomy" id="1504633"/>
    <lineage>
        <taxon>Eukaryota</taxon>
        <taxon>Viridiplantae</taxon>
        <taxon>Streptophyta</taxon>
        <taxon>Embryophyta</taxon>
        <taxon>Tracheophyta</taxon>
        <taxon>Spermatophyta</taxon>
        <taxon>Magnoliopsida</taxon>
        <taxon>Liliopsida</taxon>
        <taxon>Poales</taxon>
        <taxon>Poaceae</taxon>
        <taxon>PACMAD clade</taxon>
        <taxon>Panicoideae</taxon>
        <taxon>Panicodae</taxon>
        <taxon>Paniceae</taxon>
        <taxon>Panicinae</taxon>
        <taxon>Panicum</taxon>
        <taxon>Panicum sect. Panicum</taxon>
    </lineage>
</organism>
<evidence type="ECO:0000313" key="2">
    <source>
        <dbReference type="EMBL" id="PUZ76082.1"/>
    </source>
</evidence>
<dbReference type="AlphaFoldDB" id="A0A2T7F7M4"/>
<reference evidence="2 3" key="1">
    <citation type="submission" date="2018-04" db="EMBL/GenBank/DDBJ databases">
        <title>WGS assembly of Panicum hallii var. hallii HAL2.</title>
        <authorList>
            <person name="Lovell J."/>
            <person name="Jenkins J."/>
            <person name="Lowry D."/>
            <person name="Mamidi S."/>
            <person name="Sreedasyam A."/>
            <person name="Weng X."/>
            <person name="Barry K."/>
            <person name="Bonette J."/>
            <person name="Campitelli B."/>
            <person name="Daum C."/>
            <person name="Gordon S."/>
            <person name="Gould B."/>
            <person name="Lipzen A."/>
            <person name="MacQueen A."/>
            <person name="Palacio-Mejia J."/>
            <person name="Plott C."/>
            <person name="Shakirov E."/>
            <person name="Shu S."/>
            <person name="Yoshinaga Y."/>
            <person name="Zane M."/>
            <person name="Rokhsar D."/>
            <person name="Grimwood J."/>
            <person name="Schmutz J."/>
            <person name="Juenger T."/>
        </authorList>
    </citation>
    <scope>NUCLEOTIDE SEQUENCE [LARGE SCALE GENOMIC DNA]</scope>
    <source>
        <strain evidence="3">cv. HAL2</strain>
    </source>
</reference>
<feature type="region of interest" description="Disordered" evidence="1">
    <location>
        <begin position="57"/>
        <end position="79"/>
    </location>
</feature>
<dbReference type="Proteomes" id="UP000244336">
    <property type="component" value="Chromosome 1"/>
</dbReference>
<proteinExistence type="predicted"/>
<keyword evidence="3" id="KW-1185">Reference proteome</keyword>
<evidence type="ECO:0000256" key="1">
    <source>
        <dbReference type="SAM" id="MobiDB-lite"/>
    </source>
</evidence>
<gene>
    <name evidence="2" type="ORF">GQ55_1G262200</name>
</gene>
<name>A0A2T7F7M4_9POAL</name>
<protein>
    <submittedName>
        <fullName evidence="2">Uncharacterized protein</fullName>
    </submittedName>
</protein>